<reference evidence="3" key="1">
    <citation type="submission" date="2022-11" db="UniProtKB">
        <authorList>
            <consortium name="WormBaseParasite"/>
        </authorList>
    </citation>
    <scope>IDENTIFICATION</scope>
</reference>
<keyword evidence="1" id="KW-1133">Transmembrane helix</keyword>
<evidence type="ECO:0000313" key="3">
    <source>
        <dbReference type="WBParaSite" id="nRc.2.0.1.t16062-RA"/>
    </source>
</evidence>
<evidence type="ECO:0000313" key="2">
    <source>
        <dbReference type="Proteomes" id="UP000887565"/>
    </source>
</evidence>
<name>A0A915IPZ2_ROMCU</name>
<dbReference type="WBParaSite" id="nRc.2.0.1.t16062-RA">
    <property type="protein sequence ID" value="nRc.2.0.1.t16062-RA"/>
    <property type="gene ID" value="nRc.2.0.1.g16062"/>
</dbReference>
<evidence type="ECO:0000256" key="1">
    <source>
        <dbReference type="SAM" id="Phobius"/>
    </source>
</evidence>
<organism evidence="2 3">
    <name type="scientific">Romanomermis culicivorax</name>
    <name type="common">Nematode worm</name>
    <dbReference type="NCBI Taxonomy" id="13658"/>
    <lineage>
        <taxon>Eukaryota</taxon>
        <taxon>Metazoa</taxon>
        <taxon>Ecdysozoa</taxon>
        <taxon>Nematoda</taxon>
        <taxon>Enoplea</taxon>
        <taxon>Dorylaimia</taxon>
        <taxon>Mermithida</taxon>
        <taxon>Mermithoidea</taxon>
        <taxon>Mermithidae</taxon>
        <taxon>Romanomermis</taxon>
    </lineage>
</organism>
<keyword evidence="2" id="KW-1185">Reference proteome</keyword>
<proteinExistence type="predicted"/>
<sequence length="121" mass="13280">MKQNICYKTKLSTEIGGLFCPDKLTFAAFCSGFKAVTLRRPSISKSSAKSATADARTSRLVTSFKISLIRLFLLLYLTTISAICRTGSLDEAKSTENPKFISVTVHWPPDCRPPACALEID</sequence>
<feature type="transmembrane region" description="Helical" evidence="1">
    <location>
        <begin position="68"/>
        <end position="88"/>
    </location>
</feature>
<keyword evidence="1" id="KW-0812">Transmembrane</keyword>
<protein>
    <submittedName>
        <fullName evidence="3">Uncharacterized protein</fullName>
    </submittedName>
</protein>
<accession>A0A915IPZ2</accession>
<dbReference type="AlphaFoldDB" id="A0A915IPZ2"/>
<dbReference type="Proteomes" id="UP000887565">
    <property type="component" value="Unplaced"/>
</dbReference>
<keyword evidence="1" id="KW-0472">Membrane</keyword>